<name>A0ABZ2YSG8_9BACT</name>
<dbReference type="InterPro" id="IPR037066">
    <property type="entry name" value="Plug_dom_sf"/>
</dbReference>
<gene>
    <name evidence="6" type="ORF">WJU16_05445</name>
</gene>
<accession>A0ABZ2YSG8</accession>
<keyword evidence="6" id="KW-0675">Receptor</keyword>
<keyword evidence="3 4" id="KW-0998">Cell outer membrane</keyword>
<keyword evidence="1 4" id="KW-0813">Transport</keyword>
<dbReference type="InterPro" id="IPR023996">
    <property type="entry name" value="TonB-dep_OMP_SusC/RagA"/>
</dbReference>
<comment type="similarity">
    <text evidence="4">Belongs to the TonB-dependent receptor family.</text>
</comment>
<dbReference type="NCBIfam" id="TIGR04056">
    <property type="entry name" value="OMP_RagA_SusC"/>
    <property type="match status" value="1"/>
</dbReference>
<organism evidence="6 7">
    <name type="scientific">Chitinophaga pollutisoli</name>
    <dbReference type="NCBI Taxonomy" id="3133966"/>
    <lineage>
        <taxon>Bacteria</taxon>
        <taxon>Pseudomonadati</taxon>
        <taxon>Bacteroidota</taxon>
        <taxon>Chitinophagia</taxon>
        <taxon>Chitinophagales</taxon>
        <taxon>Chitinophagaceae</taxon>
        <taxon>Chitinophaga</taxon>
    </lineage>
</organism>
<keyword evidence="4" id="KW-0812">Transmembrane</keyword>
<evidence type="ECO:0000256" key="1">
    <source>
        <dbReference type="ARBA" id="ARBA00022448"/>
    </source>
</evidence>
<dbReference type="Pfam" id="PF13715">
    <property type="entry name" value="CarbopepD_reg_2"/>
    <property type="match status" value="1"/>
</dbReference>
<dbReference type="InterPro" id="IPR018247">
    <property type="entry name" value="EF_Hand_1_Ca_BS"/>
</dbReference>
<dbReference type="SMART" id="SM00965">
    <property type="entry name" value="STN"/>
    <property type="match status" value="1"/>
</dbReference>
<evidence type="ECO:0000259" key="5">
    <source>
        <dbReference type="SMART" id="SM00965"/>
    </source>
</evidence>
<evidence type="ECO:0000256" key="2">
    <source>
        <dbReference type="ARBA" id="ARBA00023136"/>
    </source>
</evidence>
<dbReference type="NCBIfam" id="TIGR04057">
    <property type="entry name" value="SusC_RagA_signa"/>
    <property type="match status" value="1"/>
</dbReference>
<dbReference type="SUPFAM" id="SSF56935">
    <property type="entry name" value="Porins"/>
    <property type="match status" value="1"/>
</dbReference>
<dbReference type="Gene3D" id="2.170.130.10">
    <property type="entry name" value="TonB-dependent receptor, plug domain"/>
    <property type="match status" value="1"/>
</dbReference>
<dbReference type="Proteomes" id="UP001485459">
    <property type="component" value="Chromosome"/>
</dbReference>
<dbReference type="SUPFAM" id="SSF49464">
    <property type="entry name" value="Carboxypeptidase regulatory domain-like"/>
    <property type="match status" value="1"/>
</dbReference>
<evidence type="ECO:0000256" key="4">
    <source>
        <dbReference type="PROSITE-ProRule" id="PRU01360"/>
    </source>
</evidence>
<evidence type="ECO:0000313" key="6">
    <source>
        <dbReference type="EMBL" id="WZN42475.1"/>
    </source>
</evidence>
<evidence type="ECO:0000256" key="3">
    <source>
        <dbReference type="ARBA" id="ARBA00023237"/>
    </source>
</evidence>
<feature type="domain" description="Secretin/TonB short N-terminal" evidence="5">
    <location>
        <begin position="47"/>
        <end position="98"/>
    </location>
</feature>
<reference evidence="7" key="1">
    <citation type="submission" date="2024-03" db="EMBL/GenBank/DDBJ databases">
        <title>Chitinophaga horti sp. nov., isolated from garden soil.</title>
        <authorList>
            <person name="Lee D.S."/>
            <person name="Han D.M."/>
            <person name="Baek J.H."/>
            <person name="Choi D.G."/>
            <person name="Jeon J.H."/>
            <person name="Jeon C.O."/>
        </authorList>
    </citation>
    <scope>NUCLEOTIDE SEQUENCE [LARGE SCALE GENOMIC DNA]</scope>
    <source>
        <strain evidence="7">GPA1</strain>
    </source>
</reference>
<keyword evidence="2 4" id="KW-0472">Membrane</keyword>
<dbReference type="InterPro" id="IPR012910">
    <property type="entry name" value="Plug_dom"/>
</dbReference>
<sequence length="1097" mass="120164">MKLTTILILTASLHVAASKVAGQNVTMRLKDVPIKTVLLKIQKQTGLDFLIDESILESAGRVSLDVKGMPVSSVLKLCLEDKPLSYSISNGRIVVKPRQPEISTAAPAYIKISGVIRDTEGNVLIGASVVVKDTKRGVVTDENGAFTIDADPGATLIISFIGYVTQTVAVSNKTQLDIALEKSPNKLDEAIVVAYGTSSKRKTTSAISTLSMENVAPIPVPSINDAIAGRLAGIIVTTTNGAPGTKSNISIRGGGTPLFVIDNVIRSSNDFANLNPNDIEDYSILKDAAATALYGVAAANGVIVVTTKKGKSGKMNVNYSYNQIFSQPTVFPTKVSSYEQLSWYNKLYEAEGRSPYTQPDDLEKYRTGSDPIRFPNTNWQKVAMKNAAPEMRHDLSVSAGTKLLTYFASLSYYDQASILKTDKNYNRRTTYRLNTVSHFDEINLKVTTGLDGFVETNSQPNHSYGTIYSHIQDKRPQFLAYNEYGLPSVNTPDNPAVELAAGSGYNKNTSRVFNGNLALEYSAHFLEGLRFRFNGNYNSYSSDGKTWDYLVPTYANGSTTPIPGPAPSLSLRSGSGNNMNLQGYVLYNRQFGDHNVEFTGIYEQQQFKSNNLEGSRVKYQIVYDQLVAGPTQDQTLGGGQNESGRAAFIGNVSYNYKTKYILGVSARRDGDDLFVPGKQWGTFYAVSGGYVITEEPFIADFAERAGIDFLKVRGSYGKTGNLDGIARYQYVPGYSINAIGWVINGNAVQSTSEPGSLPSTNFSWQNVKSRNIGIDFAAFNNRLNGSADYHYSRTTGFVNSDPRYAQTLGIGLPPINFAEGATRKEGYEFMANWNGNKGKFSYKLGATLTYFNSLVERNTESEAALKNPYTRSSGTAGNFYGTGYTSLGYYNNNSDLFSGARRISSTNITAGDIRYEDTNGDGQITGDDFRRIGSNTFPRSNFGFTADLGFKGFSLSMVLHGSGKRDRYIGQVVQGGAEGSLFTYAFQQDYWRPDNTGAKFPRAVSTPTFNGNNNYVTSDFWLLSSGFLRLKVVQLGYDLKYSVLKNSRFQTLRVFASGMNLLTTSKSMKYFIDPESDTNNYGYPVQRTISFGINAGF</sequence>
<dbReference type="Pfam" id="PF07715">
    <property type="entry name" value="Plug"/>
    <property type="match status" value="1"/>
</dbReference>
<keyword evidence="7" id="KW-1185">Reference proteome</keyword>
<dbReference type="Gene3D" id="2.60.40.1120">
    <property type="entry name" value="Carboxypeptidase-like, regulatory domain"/>
    <property type="match status" value="1"/>
</dbReference>
<evidence type="ECO:0000313" key="7">
    <source>
        <dbReference type="Proteomes" id="UP001485459"/>
    </source>
</evidence>
<proteinExistence type="inferred from homology"/>
<protein>
    <submittedName>
        <fullName evidence="6">TonB-dependent receptor</fullName>
    </submittedName>
</protein>
<dbReference type="EMBL" id="CP149822">
    <property type="protein sequence ID" value="WZN42475.1"/>
    <property type="molecule type" value="Genomic_DNA"/>
</dbReference>
<dbReference type="PROSITE" id="PS52016">
    <property type="entry name" value="TONB_DEPENDENT_REC_3"/>
    <property type="match status" value="1"/>
</dbReference>
<comment type="subcellular location">
    <subcellularLocation>
        <location evidence="4">Cell outer membrane</location>
        <topology evidence="4">Multi-pass membrane protein</topology>
    </subcellularLocation>
</comment>
<dbReference type="InterPro" id="IPR023997">
    <property type="entry name" value="TonB-dep_OMP_SusC/RagA_CS"/>
</dbReference>
<dbReference type="InterPro" id="IPR008969">
    <property type="entry name" value="CarboxyPept-like_regulatory"/>
</dbReference>
<dbReference type="InterPro" id="IPR039426">
    <property type="entry name" value="TonB-dep_rcpt-like"/>
</dbReference>
<dbReference type="RefSeq" id="WP_341837309.1">
    <property type="nucleotide sequence ID" value="NZ_CP149822.1"/>
</dbReference>
<keyword evidence="4" id="KW-1134">Transmembrane beta strand</keyword>
<dbReference type="InterPro" id="IPR011662">
    <property type="entry name" value="Secretin/TonB_short_N"/>
</dbReference>
<dbReference type="PROSITE" id="PS00018">
    <property type="entry name" value="EF_HAND_1"/>
    <property type="match status" value="1"/>
</dbReference>